<dbReference type="PANTHER" id="PTHR33602">
    <property type="entry name" value="REGULATORY PROTEIN RECX FAMILY PROTEIN"/>
    <property type="match status" value="1"/>
</dbReference>
<name>A0ABQ1HZM1_9ALTE</name>
<evidence type="ECO:0000256" key="3">
    <source>
        <dbReference type="ARBA" id="ARBA00018111"/>
    </source>
</evidence>
<dbReference type="RefSeq" id="WP_055732342.1">
    <property type="nucleotide sequence ID" value="NZ_BMDY01000005.1"/>
</dbReference>
<keyword evidence="4 5" id="KW-0963">Cytoplasm</keyword>
<organism evidence="8 9">
    <name type="scientific">Agarivorans gilvus</name>
    <dbReference type="NCBI Taxonomy" id="680279"/>
    <lineage>
        <taxon>Bacteria</taxon>
        <taxon>Pseudomonadati</taxon>
        <taxon>Pseudomonadota</taxon>
        <taxon>Gammaproteobacteria</taxon>
        <taxon>Alteromonadales</taxon>
        <taxon>Alteromonadaceae</taxon>
        <taxon>Agarivorans</taxon>
    </lineage>
</organism>
<dbReference type="Gene3D" id="1.10.10.10">
    <property type="entry name" value="Winged helix-like DNA-binding domain superfamily/Winged helix DNA-binding domain"/>
    <property type="match status" value="3"/>
</dbReference>
<gene>
    <name evidence="5" type="primary">recX</name>
    <name evidence="8" type="ORF">GCM10007414_10520</name>
</gene>
<evidence type="ECO:0000259" key="7">
    <source>
        <dbReference type="Pfam" id="PF21982"/>
    </source>
</evidence>
<comment type="similarity">
    <text evidence="2 5">Belongs to the RecX family.</text>
</comment>
<comment type="function">
    <text evidence="5">Modulates RecA activity.</text>
</comment>
<dbReference type="Proteomes" id="UP000651977">
    <property type="component" value="Unassembled WGS sequence"/>
</dbReference>
<dbReference type="EMBL" id="BMDY01000005">
    <property type="protein sequence ID" value="GGA99387.1"/>
    <property type="molecule type" value="Genomic_DNA"/>
</dbReference>
<reference evidence="9" key="1">
    <citation type="journal article" date="2019" name="Int. J. Syst. Evol. Microbiol.">
        <title>The Global Catalogue of Microorganisms (GCM) 10K type strain sequencing project: providing services to taxonomists for standard genome sequencing and annotation.</title>
        <authorList>
            <consortium name="The Broad Institute Genomics Platform"/>
            <consortium name="The Broad Institute Genome Sequencing Center for Infectious Disease"/>
            <person name="Wu L."/>
            <person name="Ma J."/>
        </authorList>
    </citation>
    <scope>NUCLEOTIDE SEQUENCE [LARGE SCALE GENOMIC DNA]</scope>
    <source>
        <strain evidence="9">CGMCC 1.10131</strain>
    </source>
</reference>
<dbReference type="Pfam" id="PF02631">
    <property type="entry name" value="RecX_HTH2"/>
    <property type="match status" value="1"/>
</dbReference>
<feature type="domain" description="RecX first three-helical" evidence="7">
    <location>
        <begin position="9"/>
        <end position="44"/>
    </location>
</feature>
<comment type="caution">
    <text evidence="8">The sequence shown here is derived from an EMBL/GenBank/DDBJ whole genome shotgun (WGS) entry which is preliminary data.</text>
</comment>
<keyword evidence="9" id="KW-1185">Reference proteome</keyword>
<dbReference type="PANTHER" id="PTHR33602:SF1">
    <property type="entry name" value="REGULATORY PROTEIN RECX FAMILY PROTEIN"/>
    <property type="match status" value="1"/>
</dbReference>
<dbReference type="InterPro" id="IPR053926">
    <property type="entry name" value="RecX_HTH_1st"/>
</dbReference>
<dbReference type="Pfam" id="PF21982">
    <property type="entry name" value="RecX_HTH1"/>
    <property type="match status" value="1"/>
</dbReference>
<evidence type="ECO:0000256" key="4">
    <source>
        <dbReference type="ARBA" id="ARBA00022490"/>
    </source>
</evidence>
<dbReference type="InterPro" id="IPR003783">
    <property type="entry name" value="Regulatory_RecX"/>
</dbReference>
<comment type="subcellular location">
    <subcellularLocation>
        <location evidence="1 5">Cytoplasm</location>
    </subcellularLocation>
</comment>
<accession>A0ABQ1HZM1</accession>
<evidence type="ECO:0000313" key="9">
    <source>
        <dbReference type="Proteomes" id="UP000651977"/>
    </source>
</evidence>
<proteinExistence type="inferred from homology"/>
<protein>
    <recommendedName>
        <fullName evidence="3 5">Regulatory protein RecX</fullName>
    </recommendedName>
</protein>
<dbReference type="HAMAP" id="MF_01114">
    <property type="entry name" value="RecX"/>
    <property type="match status" value="1"/>
</dbReference>
<evidence type="ECO:0000256" key="1">
    <source>
        <dbReference type="ARBA" id="ARBA00004496"/>
    </source>
</evidence>
<evidence type="ECO:0000313" key="8">
    <source>
        <dbReference type="EMBL" id="GGA99387.1"/>
    </source>
</evidence>
<dbReference type="InterPro" id="IPR036388">
    <property type="entry name" value="WH-like_DNA-bd_sf"/>
</dbReference>
<evidence type="ECO:0000256" key="5">
    <source>
        <dbReference type="HAMAP-Rule" id="MF_01114"/>
    </source>
</evidence>
<feature type="domain" description="RecX second three-helical" evidence="6">
    <location>
        <begin position="52"/>
        <end position="92"/>
    </location>
</feature>
<evidence type="ECO:0000256" key="2">
    <source>
        <dbReference type="ARBA" id="ARBA00009695"/>
    </source>
</evidence>
<evidence type="ECO:0000259" key="6">
    <source>
        <dbReference type="Pfam" id="PF02631"/>
    </source>
</evidence>
<dbReference type="InterPro" id="IPR053924">
    <property type="entry name" value="RecX_HTH_2nd"/>
</dbReference>
<sequence length="149" mass="17449">MTTRSALHVTIDLLSRRSYSQQQLSQKLQQKGFDQSEISDALDYAQQNAWLDDESYAYSLTRARLAKGYGPNYIRQYLRQKGISNELAAKVLSDPEWDWYQALELRFSRKFKQGLPERGPLQQKCRAYLFRRGFDADLINILFSEQAQQ</sequence>